<gene>
    <name evidence="2" type="ORF">PENSUB_7683</name>
</gene>
<keyword evidence="3" id="KW-1185">Reference proteome</keyword>
<name>A0A1Q5TKL4_9EURO</name>
<evidence type="ECO:0000313" key="2">
    <source>
        <dbReference type="EMBL" id="OKP00752.1"/>
    </source>
</evidence>
<keyword evidence="1" id="KW-0732">Signal</keyword>
<evidence type="ECO:0000313" key="3">
    <source>
        <dbReference type="Proteomes" id="UP000186955"/>
    </source>
</evidence>
<dbReference type="EMBL" id="MNBE01000643">
    <property type="protein sequence ID" value="OKP00752.1"/>
    <property type="molecule type" value="Genomic_DNA"/>
</dbReference>
<dbReference type="Proteomes" id="UP000186955">
    <property type="component" value="Unassembled WGS sequence"/>
</dbReference>
<proteinExistence type="predicted"/>
<evidence type="ECO:0000256" key="1">
    <source>
        <dbReference type="SAM" id="SignalP"/>
    </source>
</evidence>
<sequence length="319" mass="35930">MRLLTFLPGALLLLAQPVVSRLSPYNPDDNLRPDNVTGLDYKYYDQIGSYYNGTLTIYLEPKYNPTPQPYTGRICREEWENKTLEIPMKAIAGFQEVAPKAPSVNPFFLNIDAWDKHYNLSNNYQTANYSDFEENRITTNTDYDGNSTWYFNITDNDTALWYKFGGHMTTFFPGYQQFKYNVSGLCDGGPGESLLFEGAFLSPDSRVEYDWTDNPIPVPTIRGSFNENQASVEMSGLFRAASSTTEMVGEIRMSFDGLVDKERSDQLFMRKKQPEWNATLGFEVGAVGGAEESAGNPVSPGWLGRSMLSAALVVVIMVW</sequence>
<dbReference type="OrthoDB" id="5054768at2759"/>
<protein>
    <submittedName>
        <fullName evidence="2">Uncharacterized protein</fullName>
    </submittedName>
</protein>
<organism evidence="2 3">
    <name type="scientific">Penicillium subrubescens</name>
    <dbReference type="NCBI Taxonomy" id="1316194"/>
    <lineage>
        <taxon>Eukaryota</taxon>
        <taxon>Fungi</taxon>
        <taxon>Dikarya</taxon>
        <taxon>Ascomycota</taxon>
        <taxon>Pezizomycotina</taxon>
        <taxon>Eurotiomycetes</taxon>
        <taxon>Eurotiomycetidae</taxon>
        <taxon>Eurotiales</taxon>
        <taxon>Aspergillaceae</taxon>
        <taxon>Penicillium</taxon>
    </lineage>
</organism>
<accession>A0A1Q5TKL4</accession>
<comment type="caution">
    <text evidence="2">The sequence shown here is derived from an EMBL/GenBank/DDBJ whole genome shotgun (WGS) entry which is preliminary data.</text>
</comment>
<reference evidence="2 3" key="1">
    <citation type="submission" date="2016-10" db="EMBL/GenBank/DDBJ databases">
        <title>Genome sequence of the ascomycete fungus Penicillium subrubescens.</title>
        <authorList>
            <person name="De Vries R.P."/>
            <person name="Peng M."/>
            <person name="Dilokpimol A."/>
            <person name="Hilden K."/>
            <person name="Makela M.R."/>
            <person name="Grigoriev I."/>
            <person name="Riley R."/>
            <person name="Granchi Z."/>
        </authorList>
    </citation>
    <scope>NUCLEOTIDE SEQUENCE [LARGE SCALE GENOMIC DNA]</scope>
    <source>
        <strain evidence="2 3">CBS 132785</strain>
    </source>
</reference>
<feature type="signal peptide" evidence="1">
    <location>
        <begin position="1"/>
        <end position="20"/>
    </location>
</feature>
<dbReference type="AlphaFoldDB" id="A0A1Q5TKL4"/>
<feature type="chain" id="PRO_5012502347" evidence="1">
    <location>
        <begin position="21"/>
        <end position="319"/>
    </location>
</feature>
<dbReference type="STRING" id="1316194.A0A1Q5TKL4"/>